<dbReference type="OMA" id="WHNAIEN"/>
<dbReference type="UniPathway" id="UPA00378"/>
<keyword evidence="5 11" id="KW-0812">Transmembrane</keyword>
<evidence type="ECO:0000256" key="2">
    <source>
        <dbReference type="ARBA" id="ARBA00008919"/>
    </source>
</evidence>
<evidence type="ECO:0000313" key="14">
    <source>
        <dbReference type="EMBL" id="EDO30231.1"/>
    </source>
</evidence>
<dbReference type="FunFam" id="3.40.50.11660:FF:000002">
    <property type="entry name" value="Alpha-(1,3)-fucosyltransferase"/>
    <property type="match status" value="1"/>
</dbReference>
<comment type="pathway">
    <text evidence="1">Protein modification; protein glycosylation.</text>
</comment>
<protein>
    <recommendedName>
        <fullName evidence="11">Fucosyltransferase</fullName>
        <ecNumber evidence="11">2.4.1.-</ecNumber>
    </recommendedName>
</protein>
<feature type="non-terminal residue" evidence="14">
    <location>
        <position position="1"/>
    </location>
</feature>
<dbReference type="InterPro" id="IPR031481">
    <property type="entry name" value="Glyco_tran_10_N"/>
</dbReference>
<dbReference type="GO" id="GO:0046920">
    <property type="term" value="F:alpha-(1-&gt;3)-fucosyltransferase activity"/>
    <property type="evidence" value="ECO:0000318"/>
    <property type="project" value="GO_Central"/>
</dbReference>
<keyword evidence="15" id="KW-1185">Reference proteome</keyword>
<sequence>IILFYTSWFGYIPWPGIKDREDGLHSEKGVLCSEKRCRISYRASDFLRSDAVVFHGCQLSRKWIKNEVTTSLIHRKPKNQKWVWYEHENPHNIGYDARVLNGMIDIAVTYKMDSGIWSPYGSYSNTSSKQTETNYTENKNKLALWVVSNCKSVLRIQIVRKLREFIPIDVYGGCSSYFYWRTRSCKPDCTEIIKKYKFYFALENRHCKDYITEKYWHNAIENNVVPIVAAGEFGRRVLIPGSYIDLLDFPSPKALADYLTYLDRNSTAYNEYFSWKKSYKYNLQHHMWICELCGLLHSGGEQQKTAI</sequence>
<feature type="domain" description="Fucosyltransferase C-terminal" evidence="12">
    <location>
        <begin position="137"/>
        <end position="305"/>
    </location>
</feature>
<comment type="subcellular location">
    <subcellularLocation>
        <location evidence="10">Endomembrane system</location>
        <topology evidence="10">Single-pass type II membrane protein</topology>
    </subcellularLocation>
    <subcellularLocation>
        <location evidence="11">Golgi apparatus</location>
        <location evidence="11">Golgi stack membrane</location>
        <topology evidence="11">Single-pass type II membrane protein</topology>
    </subcellularLocation>
</comment>
<evidence type="ECO:0000256" key="3">
    <source>
        <dbReference type="ARBA" id="ARBA00022676"/>
    </source>
</evidence>
<evidence type="ECO:0000256" key="11">
    <source>
        <dbReference type="RuleBase" id="RU003832"/>
    </source>
</evidence>
<dbReference type="KEGG" id="nve:5500957"/>
<evidence type="ECO:0000256" key="1">
    <source>
        <dbReference type="ARBA" id="ARBA00004922"/>
    </source>
</evidence>
<dbReference type="AlphaFoldDB" id="A7T1D3"/>
<keyword evidence="11" id="KW-0333">Golgi apparatus</keyword>
<keyword evidence="6" id="KW-0735">Signal-anchor</keyword>
<evidence type="ECO:0000256" key="6">
    <source>
        <dbReference type="ARBA" id="ARBA00022968"/>
    </source>
</evidence>
<dbReference type="PANTHER" id="PTHR11929:SF145">
    <property type="entry name" value="ALPHA-(1,3)-FUCOSYLTRANSFERASE FUT-1"/>
    <property type="match status" value="1"/>
</dbReference>
<evidence type="ECO:0000256" key="7">
    <source>
        <dbReference type="ARBA" id="ARBA00022989"/>
    </source>
</evidence>
<keyword evidence="8" id="KW-0472">Membrane</keyword>
<evidence type="ECO:0000256" key="8">
    <source>
        <dbReference type="ARBA" id="ARBA00023136"/>
    </source>
</evidence>
<dbReference type="SUPFAM" id="SSF53756">
    <property type="entry name" value="UDP-Glycosyltransferase/glycogen phosphorylase"/>
    <property type="match status" value="1"/>
</dbReference>
<dbReference type="Pfam" id="PF00852">
    <property type="entry name" value="Glyco_transf_10"/>
    <property type="match status" value="1"/>
</dbReference>
<dbReference type="PANTHER" id="PTHR11929">
    <property type="entry name" value="ALPHA- 1,3 -FUCOSYLTRANSFERASE"/>
    <property type="match status" value="1"/>
</dbReference>
<evidence type="ECO:0000259" key="12">
    <source>
        <dbReference type="Pfam" id="PF00852"/>
    </source>
</evidence>
<accession>A7T1D3</accession>
<evidence type="ECO:0000259" key="13">
    <source>
        <dbReference type="Pfam" id="PF17039"/>
    </source>
</evidence>
<evidence type="ECO:0000256" key="5">
    <source>
        <dbReference type="ARBA" id="ARBA00022692"/>
    </source>
</evidence>
<dbReference type="EC" id="2.4.1.-" evidence="11"/>
<evidence type="ECO:0000256" key="10">
    <source>
        <dbReference type="ARBA" id="ARBA00060399"/>
    </source>
</evidence>
<dbReference type="HOGENOM" id="CLU_032075_3_0_1"/>
<keyword evidence="3 11" id="KW-0328">Glycosyltransferase</keyword>
<evidence type="ECO:0000313" key="15">
    <source>
        <dbReference type="Proteomes" id="UP000001593"/>
    </source>
</evidence>
<proteinExistence type="inferred from homology"/>
<keyword evidence="4 11" id="KW-0808">Transferase</keyword>
<reference evidence="14 15" key="1">
    <citation type="journal article" date="2007" name="Science">
        <title>Sea anemone genome reveals ancestral eumetazoan gene repertoire and genomic organization.</title>
        <authorList>
            <person name="Putnam N.H."/>
            <person name="Srivastava M."/>
            <person name="Hellsten U."/>
            <person name="Dirks B."/>
            <person name="Chapman J."/>
            <person name="Salamov A."/>
            <person name="Terry A."/>
            <person name="Shapiro H."/>
            <person name="Lindquist E."/>
            <person name="Kapitonov V.V."/>
            <person name="Jurka J."/>
            <person name="Genikhovich G."/>
            <person name="Grigoriev I.V."/>
            <person name="Lucas S.M."/>
            <person name="Steele R.E."/>
            <person name="Finnerty J.R."/>
            <person name="Technau U."/>
            <person name="Martindale M.Q."/>
            <person name="Rokhsar D.S."/>
        </authorList>
    </citation>
    <scope>NUCLEOTIDE SEQUENCE [LARGE SCALE GENOMIC DNA]</scope>
    <source>
        <strain evidence="15">CH2 X CH6</strain>
    </source>
</reference>
<keyword evidence="7" id="KW-1133">Transmembrane helix</keyword>
<feature type="domain" description="Fucosyltransferase N-terminal" evidence="13">
    <location>
        <begin position="31"/>
        <end position="121"/>
    </location>
</feature>
<organism evidence="14 15">
    <name type="scientific">Nematostella vectensis</name>
    <name type="common">Starlet sea anemone</name>
    <dbReference type="NCBI Taxonomy" id="45351"/>
    <lineage>
        <taxon>Eukaryota</taxon>
        <taxon>Metazoa</taxon>
        <taxon>Cnidaria</taxon>
        <taxon>Anthozoa</taxon>
        <taxon>Hexacorallia</taxon>
        <taxon>Actiniaria</taxon>
        <taxon>Edwardsiidae</taxon>
        <taxon>Nematostella</taxon>
    </lineage>
</organism>
<dbReference type="eggNOG" id="KOG2619">
    <property type="taxonomic scope" value="Eukaryota"/>
</dbReference>
<dbReference type="InterPro" id="IPR038577">
    <property type="entry name" value="GT10-like_C_sf"/>
</dbReference>
<dbReference type="InParanoid" id="A7T1D3"/>
<dbReference type="Pfam" id="PF17039">
    <property type="entry name" value="Glyco_tran_10_N"/>
    <property type="match status" value="1"/>
</dbReference>
<dbReference type="FunCoup" id="A7T1D3">
    <property type="interactions" value="19"/>
</dbReference>
<evidence type="ECO:0000256" key="9">
    <source>
        <dbReference type="ARBA" id="ARBA00023180"/>
    </source>
</evidence>
<evidence type="ECO:0000256" key="4">
    <source>
        <dbReference type="ARBA" id="ARBA00022679"/>
    </source>
</evidence>
<dbReference type="Proteomes" id="UP000001593">
    <property type="component" value="Unassembled WGS sequence"/>
</dbReference>
<keyword evidence="9" id="KW-0325">Glycoprotein</keyword>
<dbReference type="GO" id="GO:0032580">
    <property type="term" value="C:Golgi cisterna membrane"/>
    <property type="evidence" value="ECO:0007669"/>
    <property type="project" value="UniProtKB-SubCell"/>
</dbReference>
<dbReference type="InterPro" id="IPR055270">
    <property type="entry name" value="Glyco_tran_10_C"/>
</dbReference>
<dbReference type="InterPro" id="IPR001503">
    <property type="entry name" value="Glyco_trans_10"/>
</dbReference>
<feature type="non-terminal residue" evidence="14">
    <location>
        <position position="307"/>
    </location>
</feature>
<dbReference type="Gene3D" id="3.40.50.11660">
    <property type="entry name" value="Glycosyl transferase family 10, C-terminal domain"/>
    <property type="match status" value="1"/>
</dbReference>
<dbReference type="EMBL" id="DS470100">
    <property type="protein sequence ID" value="EDO30231.1"/>
    <property type="molecule type" value="Genomic_DNA"/>
</dbReference>
<name>A7T1D3_NEMVE</name>
<dbReference type="PhylomeDB" id="A7T1D3"/>
<gene>
    <name evidence="14" type="ORF">NEMVEDRAFT_v1g141659</name>
</gene>
<comment type="similarity">
    <text evidence="2 11">Belongs to the glycosyltransferase 10 family.</text>
</comment>
<dbReference type="OrthoDB" id="427096at2759"/>